<dbReference type="AlphaFoldDB" id="A0A0C2SVG3"/>
<name>A0A0C2SVG3_AMAMK</name>
<evidence type="ECO:0000313" key="1">
    <source>
        <dbReference type="EMBL" id="KIL58039.1"/>
    </source>
</evidence>
<accession>A0A0C2SVG3</accession>
<dbReference type="EMBL" id="KN818349">
    <property type="protein sequence ID" value="KIL58039.1"/>
    <property type="molecule type" value="Genomic_DNA"/>
</dbReference>
<gene>
    <name evidence="1" type="ORF">M378DRAFT_171092</name>
</gene>
<sequence length="55" mass="6026">MASVQMKRSNRSYRGQLIHVDMTTFEDKQARTNGPGGAGLTAKINGTELVEEKVC</sequence>
<protein>
    <submittedName>
        <fullName evidence="1">Uncharacterized protein</fullName>
    </submittedName>
</protein>
<dbReference type="Proteomes" id="UP000054549">
    <property type="component" value="Unassembled WGS sequence"/>
</dbReference>
<proteinExistence type="predicted"/>
<dbReference type="InParanoid" id="A0A0C2SVG3"/>
<evidence type="ECO:0000313" key="2">
    <source>
        <dbReference type="Proteomes" id="UP000054549"/>
    </source>
</evidence>
<organism evidence="1 2">
    <name type="scientific">Amanita muscaria (strain Koide BX008)</name>
    <dbReference type="NCBI Taxonomy" id="946122"/>
    <lineage>
        <taxon>Eukaryota</taxon>
        <taxon>Fungi</taxon>
        <taxon>Dikarya</taxon>
        <taxon>Basidiomycota</taxon>
        <taxon>Agaricomycotina</taxon>
        <taxon>Agaricomycetes</taxon>
        <taxon>Agaricomycetidae</taxon>
        <taxon>Agaricales</taxon>
        <taxon>Pluteineae</taxon>
        <taxon>Amanitaceae</taxon>
        <taxon>Amanita</taxon>
    </lineage>
</organism>
<keyword evidence="2" id="KW-1185">Reference proteome</keyword>
<reference evidence="1 2" key="1">
    <citation type="submission" date="2014-04" db="EMBL/GenBank/DDBJ databases">
        <title>Evolutionary Origins and Diversification of the Mycorrhizal Mutualists.</title>
        <authorList>
            <consortium name="DOE Joint Genome Institute"/>
            <consortium name="Mycorrhizal Genomics Consortium"/>
            <person name="Kohler A."/>
            <person name="Kuo A."/>
            <person name="Nagy L.G."/>
            <person name="Floudas D."/>
            <person name="Copeland A."/>
            <person name="Barry K.W."/>
            <person name="Cichocki N."/>
            <person name="Veneault-Fourrey C."/>
            <person name="LaButti K."/>
            <person name="Lindquist E.A."/>
            <person name="Lipzen A."/>
            <person name="Lundell T."/>
            <person name="Morin E."/>
            <person name="Murat C."/>
            <person name="Riley R."/>
            <person name="Ohm R."/>
            <person name="Sun H."/>
            <person name="Tunlid A."/>
            <person name="Henrissat B."/>
            <person name="Grigoriev I.V."/>
            <person name="Hibbett D.S."/>
            <person name="Martin F."/>
        </authorList>
    </citation>
    <scope>NUCLEOTIDE SEQUENCE [LARGE SCALE GENOMIC DNA]</scope>
    <source>
        <strain evidence="1 2">Koide BX008</strain>
    </source>
</reference>
<dbReference type="HOGENOM" id="CLU_3031857_0_0_1"/>